<gene>
    <name evidence="1" type="ORF">RPERSI_LOCUS36334</name>
</gene>
<keyword evidence="2" id="KW-1185">Reference proteome</keyword>
<evidence type="ECO:0000313" key="1">
    <source>
        <dbReference type="EMBL" id="CAG8850945.1"/>
    </source>
</evidence>
<sequence length="96" mass="11028">PVPQGEMPVRMRAWHYCVSDRRTRSNIPARTMFEFGTQDGSGAPLNISQGQCIMNISLDCLYFEAKPTIQNPRDFLPDSIPIDFFYVQHAFKIAFK</sequence>
<feature type="non-terminal residue" evidence="1">
    <location>
        <position position="96"/>
    </location>
</feature>
<proteinExistence type="predicted"/>
<comment type="caution">
    <text evidence="1">The sequence shown here is derived from an EMBL/GenBank/DDBJ whole genome shotgun (WGS) entry which is preliminary data.</text>
</comment>
<protein>
    <submittedName>
        <fullName evidence="1">19412_t:CDS:1</fullName>
    </submittedName>
</protein>
<name>A0ACA9SZ80_9GLOM</name>
<dbReference type="EMBL" id="CAJVQC010173378">
    <property type="protein sequence ID" value="CAG8850945.1"/>
    <property type="molecule type" value="Genomic_DNA"/>
</dbReference>
<accession>A0ACA9SZ80</accession>
<dbReference type="Proteomes" id="UP000789920">
    <property type="component" value="Unassembled WGS sequence"/>
</dbReference>
<evidence type="ECO:0000313" key="2">
    <source>
        <dbReference type="Proteomes" id="UP000789920"/>
    </source>
</evidence>
<organism evidence="1 2">
    <name type="scientific">Racocetra persica</name>
    <dbReference type="NCBI Taxonomy" id="160502"/>
    <lineage>
        <taxon>Eukaryota</taxon>
        <taxon>Fungi</taxon>
        <taxon>Fungi incertae sedis</taxon>
        <taxon>Mucoromycota</taxon>
        <taxon>Glomeromycotina</taxon>
        <taxon>Glomeromycetes</taxon>
        <taxon>Diversisporales</taxon>
        <taxon>Gigasporaceae</taxon>
        <taxon>Racocetra</taxon>
    </lineage>
</organism>
<reference evidence="1" key="1">
    <citation type="submission" date="2021-06" db="EMBL/GenBank/DDBJ databases">
        <authorList>
            <person name="Kallberg Y."/>
            <person name="Tangrot J."/>
            <person name="Rosling A."/>
        </authorList>
    </citation>
    <scope>NUCLEOTIDE SEQUENCE</scope>
    <source>
        <strain evidence="1">MA461A</strain>
    </source>
</reference>
<feature type="non-terminal residue" evidence="1">
    <location>
        <position position="1"/>
    </location>
</feature>